<dbReference type="Proteomes" id="UP000245137">
    <property type="component" value="Unassembled WGS sequence"/>
</dbReference>
<protein>
    <submittedName>
        <fullName evidence="1">Uncharacterized protein</fullName>
    </submittedName>
</protein>
<organism evidence="1 2">
    <name type="scientific">Methylosinus sporium</name>
    <dbReference type="NCBI Taxonomy" id="428"/>
    <lineage>
        <taxon>Bacteria</taxon>
        <taxon>Pseudomonadati</taxon>
        <taxon>Pseudomonadota</taxon>
        <taxon>Alphaproteobacteria</taxon>
        <taxon>Hyphomicrobiales</taxon>
        <taxon>Methylocystaceae</taxon>
        <taxon>Methylosinus</taxon>
    </lineage>
</organism>
<dbReference type="OrthoDB" id="8447058at2"/>
<sequence length="112" mass="12158">MANFKLPLSGDVAQTINPWTAVFSPYGGQFGLININLGRSSAPRVEEDVLADVGSYGKQLGRIGDAMAVLLKHFHPQCELTAEERAALDALTAMLNEIDAIKRRHDRQVAAP</sequence>
<name>A0A2U1SMS5_METSR</name>
<reference evidence="1 2" key="1">
    <citation type="journal article" date="2018" name="Appl. Microbiol. Biotechnol.">
        <title>Co-cultivation of the strictly anaerobic methanogen Methanosarcina barkeri with aerobic methanotrophs in an oxygen-limited membrane bioreactor.</title>
        <authorList>
            <person name="In 't Zandt M.H."/>
            <person name="van den Bosch T.J.M."/>
            <person name="Rijkers R."/>
            <person name="van Kessel M.A.H.J."/>
            <person name="Jetten M.S.M."/>
            <person name="Welte C.U."/>
        </authorList>
    </citation>
    <scope>NUCLEOTIDE SEQUENCE [LARGE SCALE GENOMIC DNA]</scope>
    <source>
        <strain evidence="1 2">DSM 17706</strain>
    </source>
</reference>
<dbReference type="RefSeq" id="WP_108918170.1">
    <property type="nucleotide sequence ID" value="NZ_BGJY01000024.1"/>
</dbReference>
<comment type="caution">
    <text evidence="1">The sequence shown here is derived from an EMBL/GenBank/DDBJ whole genome shotgun (WGS) entry which is preliminary data.</text>
</comment>
<evidence type="ECO:0000313" key="2">
    <source>
        <dbReference type="Proteomes" id="UP000245137"/>
    </source>
</evidence>
<accession>A0A2U1SMS5</accession>
<gene>
    <name evidence="1" type="ORF">C5689_15515</name>
</gene>
<evidence type="ECO:0000313" key="1">
    <source>
        <dbReference type="EMBL" id="PWB92918.1"/>
    </source>
</evidence>
<dbReference type="EMBL" id="PUIV01000032">
    <property type="protein sequence ID" value="PWB92918.1"/>
    <property type="molecule type" value="Genomic_DNA"/>
</dbReference>
<dbReference type="AlphaFoldDB" id="A0A2U1SMS5"/>
<proteinExistence type="predicted"/>
<keyword evidence="2" id="KW-1185">Reference proteome</keyword>